<feature type="domain" description="Beta galactosidase small chain/" evidence="8">
    <location>
        <begin position="728"/>
        <end position="1002"/>
    </location>
</feature>
<keyword evidence="10" id="KW-1185">Reference proteome</keyword>
<dbReference type="RefSeq" id="WP_218326436.1">
    <property type="nucleotide sequence ID" value="NZ_JAHUZB010000004.1"/>
</dbReference>
<dbReference type="InterPro" id="IPR004199">
    <property type="entry name" value="B-gal_small/dom_5"/>
</dbReference>
<dbReference type="NCBIfam" id="NF007666">
    <property type="entry name" value="PRK10340.1"/>
    <property type="match status" value="1"/>
</dbReference>
<dbReference type="SMART" id="SM01038">
    <property type="entry name" value="Bgal_small_N"/>
    <property type="match status" value="1"/>
</dbReference>
<dbReference type="InterPro" id="IPR050347">
    <property type="entry name" value="Bact_Beta-galactosidase"/>
</dbReference>
<keyword evidence="5 7" id="KW-0378">Hydrolase</keyword>
<comment type="caution">
    <text evidence="9">The sequence shown here is derived from an EMBL/GenBank/DDBJ whole genome shotgun (WGS) entry which is preliminary data.</text>
</comment>
<proteinExistence type="inferred from homology"/>
<evidence type="ECO:0000313" key="9">
    <source>
        <dbReference type="EMBL" id="MBV7391292.1"/>
    </source>
</evidence>
<dbReference type="InterPro" id="IPR006104">
    <property type="entry name" value="Glyco_hydro_2_N"/>
</dbReference>
<evidence type="ECO:0000313" key="10">
    <source>
        <dbReference type="Proteomes" id="UP000774130"/>
    </source>
</evidence>
<reference evidence="9 10" key="1">
    <citation type="submission" date="2021-06" db="EMBL/GenBank/DDBJ databases">
        <title>Enterococcus alishanensis sp. nov., a novel lactic acid bacterium isolated from fresh coffee beans.</title>
        <authorList>
            <person name="Chen Y.-S."/>
        </authorList>
    </citation>
    <scope>NUCLEOTIDE SEQUENCE [LARGE SCALE GENOMIC DNA]</scope>
    <source>
        <strain evidence="9 10">ALS3</strain>
    </source>
</reference>
<gene>
    <name evidence="9" type="primary">ebgA</name>
    <name evidence="9" type="ORF">KUA55_11435</name>
</gene>
<evidence type="ECO:0000256" key="6">
    <source>
        <dbReference type="ARBA" id="ARBA00023295"/>
    </source>
</evidence>
<evidence type="ECO:0000256" key="2">
    <source>
        <dbReference type="ARBA" id="ARBA00007401"/>
    </source>
</evidence>
<evidence type="ECO:0000256" key="5">
    <source>
        <dbReference type="ARBA" id="ARBA00022801"/>
    </source>
</evidence>
<dbReference type="EMBL" id="JAHUZB010000004">
    <property type="protein sequence ID" value="MBV7391292.1"/>
    <property type="molecule type" value="Genomic_DNA"/>
</dbReference>
<comment type="similarity">
    <text evidence="2 7">Belongs to the glycosyl hydrolase 2 family.</text>
</comment>
<organism evidence="9 10">
    <name type="scientific">Enterococcus alishanensis</name>
    <dbReference type="NCBI Taxonomy" id="1303817"/>
    <lineage>
        <taxon>Bacteria</taxon>
        <taxon>Bacillati</taxon>
        <taxon>Bacillota</taxon>
        <taxon>Bacilli</taxon>
        <taxon>Lactobacillales</taxon>
        <taxon>Enterococcaceae</taxon>
        <taxon>Enterococcus</taxon>
    </lineage>
</organism>
<name>A0ABS6TEB2_9ENTE</name>
<accession>A0ABS6TEB2</accession>
<dbReference type="InterPro" id="IPR032312">
    <property type="entry name" value="LacZ_4"/>
</dbReference>
<dbReference type="PROSITE" id="PS00719">
    <property type="entry name" value="GLYCOSYL_HYDROL_F2_1"/>
    <property type="match status" value="1"/>
</dbReference>
<comment type="catalytic activity">
    <reaction evidence="1">
        <text>Hydrolysis of terminal non-reducing beta-D-galactose residues in beta-D-galactosides.</text>
        <dbReference type="EC" id="3.2.1.23"/>
    </reaction>
</comment>
<dbReference type="InterPro" id="IPR023232">
    <property type="entry name" value="Glyco_hydro_2_AS"/>
</dbReference>
<dbReference type="PANTHER" id="PTHR46323:SF2">
    <property type="entry name" value="BETA-GALACTOSIDASE"/>
    <property type="match status" value="1"/>
</dbReference>
<dbReference type="Pfam" id="PF02837">
    <property type="entry name" value="Glyco_hydro_2_N"/>
    <property type="match status" value="1"/>
</dbReference>
<evidence type="ECO:0000256" key="1">
    <source>
        <dbReference type="ARBA" id="ARBA00001412"/>
    </source>
</evidence>
<dbReference type="InterPro" id="IPR006102">
    <property type="entry name" value="Ig-like_GH2"/>
</dbReference>
<keyword evidence="6 7" id="KW-0326">Glycosidase</keyword>
<sequence>MKVWENYQVDSVNRLAPRAHFLSFPSIEKANLGDNKYTHAFKNLNGQWKFMFLAAPEYSPLDFYQKDFDTQQMDDITVPGNWQVQGYGKMHYSDLWYNFPINPPYVPTENPTGIYKRTFEVDESFRNQKIILRFCGVDSAYHVWVNGQEVGYSKGARNEAEFDITDLVDFDSSNDLTVRVYQWSDGTYLEDQDMWWLSGIFRDVELIAVPQTGIEDFTIVADLTDDYETGLLDAKIRLRENNGQKVSLQLLDAAGNIVFQEQQTAEATDIHFTKQLPQVRHWTAETPYLYQIMITVEKDGQLIEAIPQKVGFRNIRVTGETFLVNGVAIKFKGVNRHDYNPRNGRVVTKEEIEKDIVLMKQFNINAVRTSHYPASYYLYELCDEYGMYVIDETDLECHGFELTNRYDWISDDPKWETAYVTRMVRMIERDKNHPSIIFWSLGNESSFGHNFRKMAEVAKQMDPTRLVHYEGDFEAEVTDVYSTMYTWLEHPTRELLMKNIIEDSKKPHILCEYAHAMGNGPGNFKEYQDLFYAHDKLQGGFVWEWFDHGIESYDENNEKYYRYGGDFGDDPSNKDFCIDGMLMPDRTPSPSLYEFKKVIEPVETTEKDLAKGEFTLLSRFDFANLDQFKVVYNLMEDETILVSGEQNLPSIPARNQGTLSLDYAYPKHPKAGAHYFLNLSYQLKENTEYANAGHELATAQFILPLQVPGMTVVPTGKMQISESLAELQITGANFKVVFDTVRGTMTELERDHQTIISKGPIFTFWRAPISNDMEIIDEMKKVQFLHLEHDNVRSFNYQDHQDFIQVEVEVIHGTTNSSWHYQCCYQYKIFPSGDILFNLKATPGGKVDMAPDMLPRLGVTMHLDKNLNQVRYLGQGPLENYADSREAAQLGIYQSTVDNMFTNYVVPQANGNHMETEWVSLTNDRGQGLLASTNQSFNFSTSYYDEATLDVAKHTNELQKSDHVVLNIDYKQNALGSYACGQWQLEKYRTKFEAFELSFRLTAFNNKEVTDLNLAKENIQVSTKD</sequence>
<dbReference type="Pfam" id="PF02836">
    <property type="entry name" value="Glyco_hydro_2_C"/>
    <property type="match status" value="1"/>
</dbReference>
<evidence type="ECO:0000256" key="4">
    <source>
        <dbReference type="ARBA" id="ARBA00013303"/>
    </source>
</evidence>
<dbReference type="EC" id="3.2.1.23" evidence="3"/>
<evidence type="ECO:0000256" key="7">
    <source>
        <dbReference type="RuleBase" id="RU361154"/>
    </source>
</evidence>
<dbReference type="InterPro" id="IPR023230">
    <property type="entry name" value="Glyco_hydro_2_CS"/>
</dbReference>
<dbReference type="InterPro" id="IPR006103">
    <property type="entry name" value="Glyco_hydro_2_cat"/>
</dbReference>
<dbReference type="Pfam" id="PF16353">
    <property type="entry name" value="LacZ_4"/>
    <property type="match status" value="1"/>
</dbReference>
<dbReference type="PROSITE" id="PS00608">
    <property type="entry name" value="GLYCOSYL_HYDROL_F2_2"/>
    <property type="match status" value="1"/>
</dbReference>
<protein>
    <recommendedName>
        <fullName evidence="4">Beta-galactosidase</fullName>
        <ecNumber evidence="3">3.2.1.23</ecNumber>
    </recommendedName>
</protein>
<dbReference type="Pfam" id="PF00703">
    <property type="entry name" value="Glyco_hydro_2"/>
    <property type="match status" value="1"/>
</dbReference>
<dbReference type="GO" id="GO:0004565">
    <property type="term" value="F:beta-galactosidase activity"/>
    <property type="evidence" value="ECO:0007669"/>
    <property type="project" value="UniProtKB-EC"/>
</dbReference>
<dbReference type="Pfam" id="PF02929">
    <property type="entry name" value="Bgal_small_N"/>
    <property type="match status" value="1"/>
</dbReference>
<evidence type="ECO:0000259" key="8">
    <source>
        <dbReference type="SMART" id="SM01038"/>
    </source>
</evidence>
<dbReference type="PANTHER" id="PTHR46323">
    <property type="entry name" value="BETA-GALACTOSIDASE"/>
    <property type="match status" value="1"/>
</dbReference>
<evidence type="ECO:0000256" key="3">
    <source>
        <dbReference type="ARBA" id="ARBA00012756"/>
    </source>
</evidence>
<dbReference type="Proteomes" id="UP000774130">
    <property type="component" value="Unassembled WGS sequence"/>
</dbReference>